<name>A0A9P8YD40_9PEZI</name>
<organism evidence="1 2">
    <name type="scientific">Microdochium trichocladiopsis</name>
    <dbReference type="NCBI Taxonomy" id="1682393"/>
    <lineage>
        <taxon>Eukaryota</taxon>
        <taxon>Fungi</taxon>
        <taxon>Dikarya</taxon>
        <taxon>Ascomycota</taxon>
        <taxon>Pezizomycotina</taxon>
        <taxon>Sordariomycetes</taxon>
        <taxon>Xylariomycetidae</taxon>
        <taxon>Xylariales</taxon>
        <taxon>Microdochiaceae</taxon>
        <taxon>Microdochium</taxon>
    </lineage>
</organism>
<dbReference type="GeneID" id="70179157"/>
<proteinExistence type="predicted"/>
<dbReference type="RefSeq" id="XP_046015813.1">
    <property type="nucleotide sequence ID" value="XM_046149611.1"/>
</dbReference>
<protein>
    <submittedName>
        <fullName evidence="1">Uncharacterized protein</fullName>
    </submittedName>
</protein>
<dbReference type="AlphaFoldDB" id="A0A9P8YD40"/>
<accession>A0A9P8YD40</accession>
<gene>
    <name evidence="1" type="ORF">B0I36DRAFT_238403</name>
</gene>
<keyword evidence="2" id="KW-1185">Reference proteome</keyword>
<dbReference type="EMBL" id="JAGTJQ010000003">
    <property type="protein sequence ID" value="KAH7035720.1"/>
    <property type="molecule type" value="Genomic_DNA"/>
</dbReference>
<evidence type="ECO:0000313" key="1">
    <source>
        <dbReference type="EMBL" id="KAH7035720.1"/>
    </source>
</evidence>
<evidence type="ECO:0000313" key="2">
    <source>
        <dbReference type="Proteomes" id="UP000756346"/>
    </source>
</evidence>
<dbReference type="OrthoDB" id="5117488at2759"/>
<sequence>MAPQWLEKFIVYADATPDPRIARGDHAATEVRYSVIPNSNRRILRIQGDTGPRWQVERQAVLGAWGRKCVVSRSEGAIEKIAVIDFHTFPRAYIEIEVEPHLQADQKPREIKVYLKDQQFDASDCSGGKLGMLRRKETGGKAYGAASWEMRESDEADGLVMSVAVDSTQANGTIGIWREGLGPRTIEELVLVGVSQIEQYKFMLRSAKTSGSAAAISGGTVAAGVAI</sequence>
<reference evidence="1" key="1">
    <citation type="journal article" date="2021" name="Nat. Commun.">
        <title>Genetic determinants of endophytism in the Arabidopsis root mycobiome.</title>
        <authorList>
            <person name="Mesny F."/>
            <person name="Miyauchi S."/>
            <person name="Thiergart T."/>
            <person name="Pickel B."/>
            <person name="Atanasova L."/>
            <person name="Karlsson M."/>
            <person name="Huettel B."/>
            <person name="Barry K.W."/>
            <person name="Haridas S."/>
            <person name="Chen C."/>
            <person name="Bauer D."/>
            <person name="Andreopoulos W."/>
            <person name="Pangilinan J."/>
            <person name="LaButti K."/>
            <person name="Riley R."/>
            <person name="Lipzen A."/>
            <person name="Clum A."/>
            <person name="Drula E."/>
            <person name="Henrissat B."/>
            <person name="Kohler A."/>
            <person name="Grigoriev I.V."/>
            <person name="Martin F.M."/>
            <person name="Hacquard S."/>
        </authorList>
    </citation>
    <scope>NUCLEOTIDE SEQUENCE</scope>
    <source>
        <strain evidence="1">MPI-CAGE-CH-0230</strain>
    </source>
</reference>
<dbReference type="Proteomes" id="UP000756346">
    <property type="component" value="Unassembled WGS sequence"/>
</dbReference>
<comment type="caution">
    <text evidence="1">The sequence shown here is derived from an EMBL/GenBank/DDBJ whole genome shotgun (WGS) entry which is preliminary data.</text>
</comment>